<dbReference type="RefSeq" id="WP_068369287.1">
    <property type="nucleotide sequence ID" value="NZ_KQ960182.1"/>
</dbReference>
<evidence type="ECO:0000256" key="8">
    <source>
        <dbReference type="SAM" id="MobiDB-lite"/>
    </source>
</evidence>
<proteinExistence type="inferred from homology"/>
<dbReference type="InterPro" id="IPR036157">
    <property type="entry name" value="dUTPase-like_sf"/>
</dbReference>
<sequence>MKVKVFNQSHHPLPSYKTAGSCGMDLQANLKEPMTLEPLDRVMVPTGLFLEIPEGVEGQVRARSGLSLKKGITTVNGIGTIDSDYRGELNVLLVNLSKESVTIEDGDRIAQIVFMRYETAQWEEVEEQSDLSKTDRGEGGFGHTGVR</sequence>
<accession>A0A134ABI2</accession>
<gene>
    <name evidence="7" type="primary">dut</name>
    <name evidence="10" type="ORF">HMPREF1863_01582</name>
</gene>
<dbReference type="NCBIfam" id="TIGR00576">
    <property type="entry name" value="dut"/>
    <property type="match status" value="1"/>
</dbReference>
<comment type="pathway">
    <text evidence="7">Pyrimidine metabolism; dUMP biosynthesis; dUMP from dCTP (dUTP route): step 2/2.</text>
</comment>
<protein>
    <recommendedName>
        <fullName evidence="7">Deoxyuridine 5'-triphosphate nucleotidohydrolase</fullName>
        <shortName evidence="7">dUTPase</shortName>
        <ecNumber evidence="7">3.6.1.23</ecNumber>
    </recommendedName>
    <alternativeName>
        <fullName evidence="7">dUTP pyrophosphatase</fullName>
    </alternativeName>
</protein>
<dbReference type="GO" id="GO:0004170">
    <property type="term" value="F:dUTP diphosphatase activity"/>
    <property type="evidence" value="ECO:0007669"/>
    <property type="project" value="UniProtKB-UniRule"/>
</dbReference>
<feature type="binding site" evidence="7">
    <location>
        <begin position="80"/>
        <end position="82"/>
    </location>
    <ligand>
        <name>substrate</name>
    </ligand>
</feature>
<dbReference type="Proteomes" id="UP000070442">
    <property type="component" value="Unassembled WGS sequence"/>
</dbReference>
<dbReference type="GO" id="GO:0000287">
    <property type="term" value="F:magnesium ion binding"/>
    <property type="evidence" value="ECO:0007669"/>
    <property type="project" value="UniProtKB-UniRule"/>
</dbReference>
<dbReference type="UniPathway" id="UPA00610">
    <property type="reaction ID" value="UER00666"/>
</dbReference>
<dbReference type="SUPFAM" id="SSF51283">
    <property type="entry name" value="dUTPase-like"/>
    <property type="match status" value="1"/>
</dbReference>
<evidence type="ECO:0000256" key="3">
    <source>
        <dbReference type="ARBA" id="ARBA00022801"/>
    </source>
</evidence>
<dbReference type="PANTHER" id="PTHR11241:SF0">
    <property type="entry name" value="DEOXYURIDINE 5'-TRIPHOSPHATE NUCLEOTIDOHYDROLASE"/>
    <property type="match status" value="1"/>
</dbReference>
<dbReference type="InterPro" id="IPR033704">
    <property type="entry name" value="dUTPase_trimeric"/>
</dbReference>
<dbReference type="GO" id="GO:0006226">
    <property type="term" value="P:dUMP biosynthetic process"/>
    <property type="evidence" value="ECO:0007669"/>
    <property type="project" value="UniProtKB-UniRule"/>
</dbReference>
<reference evidence="11" key="1">
    <citation type="submission" date="2016-01" db="EMBL/GenBank/DDBJ databases">
        <authorList>
            <person name="Mitreva M."/>
            <person name="Pepin K.H."/>
            <person name="Mihindukulasuriya K.A."/>
            <person name="Fulton R."/>
            <person name="Fronick C."/>
            <person name="O'Laughlin M."/>
            <person name="Miner T."/>
            <person name="Herter B."/>
            <person name="Rosa B.A."/>
            <person name="Cordes M."/>
            <person name="Tomlinson C."/>
            <person name="Wollam A."/>
            <person name="Palsikar V.B."/>
            <person name="Mardis E.R."/>
            <person name="Wilson R.K."/>
        </authorList>
    </citation>
    <scope>NUCLEOTIDE SEQUENCE [LARGE SCALE GENOMIC DNA]</scope>
    <source>
        <strain evidence="11">DNF00729</strain>
    </source>
</reference>
<evidence type="ECO:0000259" key="9">
    <source>
        <dbReference type="Pfam" id="PF00692"/>
    </source>
</evidence>
<dbReference type="OrthoDB" id="9809956at2"/>
<evidence type="ECO:0000256" key="1">
    <source>
        <dbReference type="ARBA" id="ARBA00006581"/>
    </source>
</evidence>
<name>A0A134ABI2_9FIRM</name>
<keyword evidence="5 7" id="KW-0546">Nucleotide metabolism</keyword>
<dbReference type="InterPro" id="IPR029054">
    <property type="entry name" value="dUTPase-like"/>
</dbReference>
<dbReference type="FunFam" id="2.70.40.10:FF:000002">
    <property type="entry name" value="dUTP diphosphatase"/>
    <property type="match status" value="1"/>
</dbReference>
<dbReference type="GO" id="GO:0046081">
    <property type="term" value="P:dUTP catabolic process"/>
    <property type="evidence" value="ECO:0007669"/>
    <property type="project" value="InterPro"/>
</dbReference>
<evidence type="ECO:0000256" key="5">
    <source>
        <dbReference type="ARBA" id="ARBA00023080"/>
    </source>
</evidence>
<comment type="catalytic activity">
    <reaction evidence="6 7">
        <text>dUTP + H2O = dUMP + diphosphate + H(+)</text>
        <dbReference type="Rhea" id="RHEA:10248"/>
        <dbReference type="ChEBI" id="CHEBI:15377"/>
        <dbReference type="ChEBI" id="CHEBI:15378"/>
        <dbReference type="ChEBI" id="CHEBI:33019"/>
        <dbReference type="ChEBI" id="CHEBI:61555"/>
        <dbReference type="ChEBI" id="CHEBI:246422"/>
        <dbReference type="EC" id="3.6.1.23"/>
    </reaction>
</comment>
<keyword evidence="3 7" id="KW-0378">Hydrolase</keyword>
<evidence type="ECO:0000256" key="6">
    <source>
        <dbReference type="ARBA" id="ARBA00047686"/>
    </source>
</evidence>
<evidence type="ECO:0000256" key="7">
    <source>
        <dbReference type="HAMAP-Rule" id="MF_00116"/>
    </source>
</evidence>
<dbReference type="PANTHER" id="PTHR11241">
    <property type="entry name" value="DEOXYURIDINE 5'-TRIPHOSPHATE NUCLEOTIDOHYDROLASE"/>
    <property type="match status" value="1"/>
</dbReference>
<keyword evidence="2 7" id="KW-0479">Metal-binding</keyword>
<dbReference type="InterPro" id="IPR008181">
    <property type="entry name" value="dUTPase"/>
</dbReference>
<comment type="function">
    <text evidence="7">This enzyme is involved in nucleotide metabolism: it produces dUMP, the immediate precursor of thymidine nucleotides and it decreases the intracellular concentration of dUTP so that uracil cannot be incorporated into DNA.</text>
</comment>
<feature type="binding site" evidence="7">
    <location>
        <position position="76"/>
    </location>
    <ligand>
        <name>substrate</name>
    </ligand>
</feature>
<dbReference type="PATRIC" id="fig|755172.3.peg.1542"/>
<keyword evidence="11" id="KW-1185">Reference proteome</keyword>
<evidence type="ECO:0000256" key="2">
    <source>
        <dbReference type="ARBA" id="ARBA00022723"/>
    </source>
</evidence>
<evidence type="ECO:0000313" key="11">
    <source>
        <dbReference type="Proteomes" id="UP000070442"/>
    </source>
</evidence>
<dbReference type="EMBL" id="LSDG01000045">
    <property type="protein sequence ID" value="KXB65074.1"/>
    <property type="molecule type" value="Genomic_DNA"/>
</dbReference>
<feature type="region of interest" description="Disordered" evidence="8">
    <location>
        <begin position="125"/>
        <end position="147"/>
    </location>
</feature>
<feature type="binding site" evidence="7">
    <location>
        <begin position="63"/>
        <end position="65"/>
    </location>
    <ligand>
        <name>substrate</name>
    </ligand>
</feature>
<dbReference type="CDD" id="cd07557">
    <property type="entry name" value="trimeric_dUTPase"/>
    <property type="match status" value="1"/>
</dbReference>
<dbReference type="HAMAP" id="MF_00116">
    <property type="entry name" value="dUTPase_bact"/>
    <property type="match status" value="1"/>
</dbReference>
<comment type="similarity">
    <text evidence="1 7">Belongs to the dUTPase family.</text>
</comment>
<dbReference type="AlphaFoldDB" id="A0A134ABI2"/>
<dbReference type="STRING" id="755172.HMPREF1863_01582"/>
<dbReference type="Gene3D" id="2.70.40.10">
    <property type="match status" value="1"/>
</dbReference>
<comment type="cofactor">
    <cofactor evidence="7">
        <name>Mg(2+)</name>
        <dbReference type="ChEBI" id="CHEBI:18420"/>
    </cofactor>
</comment>
<comment type="caution">
    <text evidence="7">Lacks conserved residue(s) required for the propagation of feature annotation.</text>
</comment>
<dbReference type="EC" id="3.6.1.23" evidence="7"/>
<evidence type="ECO:0000313" key="10">
    <source>
        <dbReference type="EMBL" id="KXB65074.1"/>
    </source>
</evidence>
<comment type="caution">
    <text evidence="10">The sequence shown here is derived from an EMBL/GenBank/DDBJ whole genome shotgun (WGS) entry which is preliminary data.</text>
</comment>
<dbReference type="NCBIfam" id="NF001862">
    <property type="entry name" value="PRK00601.1"/>
    <property type="match status" value="1"/>
</dbReference>
<organism evidence="10 11">
    <name type="scientific">Aedoeadaptatus coxii</name>
    <dbReference type="NCBI Taxonomy" id="755172"/>
    <lineage>
        <taxon>Bacteria</taxon>
        <taxon>Bacillati</taxon>
        <taxon>Bacillota</taxon>
        <taxon>Tissierellia</taxon>
        <taxon>Tissierellales</taxon>
        <taxon>Peptoniphilaceae</taxon>
        <taxon>Aedoeadaptatus</taxon>
    </lineage>
</organism>
<evidence type="ECO:0000256" key="4">
    <source>
        <dbReference type="ARBA" id="ARBA00022842"/>
    </source>
</evidence>
<feature type="domain" description="dUTPase-like" evidence="9">
    <location>
        <begin position="12"/>
        <end position="145"/>
    </location>
</feature>
<keyword evidence="4 7" id="KW-0460">Magnesium</keyword>
<dbReference type="Pfam" id="PF00692">
    <property type="entry name" value="dUTPase"/>
    <property type="match status" value="1"/>
</dbReference>